<organism evidence="1 2">
    <name type="scientific">Tistrella mobilis</name>
    <dbReference type="NCBI Taxonomy" id="171437"/>
    <lineage>
        <taxon>Bacteria</taxon>
        <taxon>Pseudomonadati</taxon>
        <taxon>Pseudomonadota</taxon>
        <taxon>Alphaproteobacteria</taxon>
        <taxon>Geminicoccales</taxon>
        <taxon>Geminicoccaceae</taxon>
        <taxon>Tistrella</taxon>
    </lineage>
</organism>
<proteinExistence type="predicted"/>
<gene>
    <name evidence="1" type="ORF">AUP44_18525</name>
</gene>
<dbReference type="RefSeq" id="WP_062770710.1">
    <property type="nucleotide sequence ID" value="NZ_CP121042.1"/>
</dbReference>
<accession>A0A162JHR4</accession>
<comment type="caution">
    <text evidence="1">The sequence shown here is derived from an EMBL/GenBank/DDBJ whole genome shotgun (WGS) entry which is preliminary data.</text>
</comment>
<evidence type="ECO:0000313" key="1">
    <source>
        <dbReference type="EMBL" id="KYO49224.1"/>
    </source>
</evidence>
<name>A0A162JHR4_9PROT</name>
<reference evidence="1 2" key="1">
    <citation type="submission" date="2015-12" db="EMBL/GenBank/DDBJ databases">
        <title>Genome sequence of Tistrella mobilis MCCC 1A02139.</title>
        <authorList>
            <person name="Lu L."/>
            <person name="Lai Q."/>
            <person name="Shao Z."/>
            <person name="Qian P."/>
        </authorList>
    </citation>
    <scope>NUCLEOTIDE SEQUENCE [LARGE SCALE GENOMIC DNA]</scope>
    <source>
        <strain evidence="1 2">MCCC 1A02139</strain>
    </source>
</reference>
<dbReference type="AlphaFoldDB" id="A0A162JHR4"/>
<dbReference type="Proteomes" id="UP000075787">
    <property type="component" value="Unassembled WGS sequence"/>
</dbReference>
<dbReference type="EMBL" id="LPZR01000233">
    <property type="protein sequence ID" value="KYO49224.1"/>
    <property type="molecule type" value="Genomic_DNA"/>
</dbReference>
<protein>
    <submittedName>
        <fullName evidence="1">Uncharacterized protein</fullName>
    </submittedName>
</protein>
<dbReference type="GeneID" id="97238771"/>
<sequence>MVGGPIERNVIIRHRSTGRLLGLSTLSVAAGQQVSLIGIPDENGARSRAEVIWKLVGQPPIMQELSLINEAAQAYVGVDPTPLDTHEIPVLNAVGIGLTAGEGAPAFLMEITKTGQLLSLGHAQYLNLRRLGAVTAVWAPIDSPVDEFEPEFEWEIVALD</sequence>
<evidence type="ECO:0000313" key="2">
    <source>
        <dbReference type="Proteomes" id="UP000075787"/>
    </source>
</evidence>